<evidence type="ECO:0000313" key="2">
    <source>
        <dbReference type="Proteomes" id="UP001266305"/>
    </source>
</evidence>
<sequence length="122" mass="13769">MTSSLHPEAERQLRLRLIHWGLLQELSSSNELPLHVEAAPSSSDQEKPGILDPQHPWQVRCQGWPRSAPANADSMWAARMDLQIELEVWGRKPMAQSVKSQFFTGLWDNGVPISILWGESGM</sequence>
<organism evidence="1 2">
    <name type="scientific">Saguinus oedipus</name>
    <name type="common">Cotton-top tamarin</name>
    <name type="synonym">Oedipomidas oedipus</name>
    <dbReference type="NCBI Taxonomy" id="9490"/>
    <lineage>
        <taxon>Eukaryota</taxon>
        <taxon>Metazoa</taxon>
        <taxon>Chordata</taxon>
        <taxon>Craniata</taxon>
        <taxon>Vertebrata</taxon>
        <taxon>Euteleostomi</taxon>
        <taxon>Mammalia</taxon>
        <taxon>Eutheria</taxon>
        <taxon>Euarchontoglires</taxon>
        <taxon>Primates</taxon>
        <taxon>Haplorrhini</taxon>
        <taxon>Platyrrhini</taxon>
        <taxon>Cebidae</taxon>
        <taxon>Callitrichinae</taxon>
        <taxon>Saguinus</taxon>
    </lineage>
</organism>
<evidence type="ECO:0000313" key="1">
    <source>
        <dbReference type="EMBL" id="KAK2121781.1"/>
    </source>
</evidence>
<gene>
    <name evidence="1" type="ORF">P7K49_003167</name>
</gene>
<protein>
    <submittedName>
        <fullName evidence="1">Uncharacterized protein</fullName>
    </submittedName>
</protein>
<reference evidence="1 2" key="1">
    <citation type="submission" date="2023-05" db="EMBL/GenBank/DDBJ databases">
        <title>B98-5 Cell Line De Novo Hybrid Assembly: An Optical Mapping Approach.</title>
        <authorList>
            <person name="Kananen K."/>
            <person name="Auerbach J.A."/>
            <person name="Kautto E."/>
            <person name="Blachly J.S."/>
        </authorList>
    </citation>
    <scope>NUCLEOTIDE SEQUENCE [LARGE SCALE GENOMIC DNA]</scope>
    <source>
        <strain evidence="1">B95-8</strain>
        <tissue evidence="1">Cell line</tissue>
    </source>
</reference>
<dbReference type="EMBL" id="JASSZA010000001">
    <property type="protein sequence ID" value="KAK2121781.1"/>
    <property type="molecule type" value="Genomic_DNA"/>
</dbReference>
<proteinExistence type="predicted"/>
<name>A0ABQ9WJE5_SAGOE</name>
<keyword evidence="2" id="KW-1185">Reference proteome</keyword>
<comment type="caution">
    <text evidence="1">The sequence shown here is derived from an EMBL/GenBank/DDBJ whole genome shotgun (WGS) entry which is preliminary data.</text>
</comment>
<dbReference type="Proteomes" id="UP001266305">
    <property type="component" value="Unassembled WGS sequence"/>
</dbReference>
<accession>A0ABQ9WJE5</accession>